<organism evidence="2 3">
    <name type="scientific">Pseudo-nitzschia multistriata</name>
    <dbReference type="NCBI Taxonomy" id="183589"/>
    <lineage>
        <taxon>Eukaryota</taxon>
        <taxon>Sar</taxon>
        <taxon>Stramenopiles</taxon>
        <taxon>Ochrophyta</taxon>
        <taxon>Bacillariophyta</taxon>
        <taxon>Bacillariophyceae</taxon>
        <taxon>Bacillariophycidae</taxon>
        <taxon>Bacillariales</taxon>
        <taxon>Bacillariaceae</taxon>
        <taxon>Pseudo-nitzschia</taxon>
    </lineage>
</organism>
<sequence>MSRHQQQQQLKEIWEQLQDFTRENQSEIADLEHRLERAKQKRESLLARVEAAKANYEAATSTSASASDKHVVDLLDDDDDDDDGRESTPNSYARSPVTSNEKGSKDRSAPRWESPGARRQARRRASSCEENRRLKPPPLGHREVLDVFGCCSSDDEDRTQTRNAPKNGAEKRTTPDHVGARGDRASNAPATHGNQRPRAPPSNTGAGDERKTAAGPQSDARTTGLGTTRSQPAPAWSTGSNGSPNERPVLSQQTPSGTNGGETPRAAESGARSLPKRTRKRKSADTVRILYRPRPEDVPPERWLNSSIGRTREELNSIRDMVQYMGSCKFGQSSVCSKFGRVHAIVMSDEWNDLAQRNDVLQNWYVGLGPGRKRLARLVGACESTIPIFQAPKKEHRTPEIFYVGHYKVLGLQELDPTVTIKGIERDIKLSFAFDRFDGRLDAIIQGGPTPTASASTFGEDTAIGETSQTQSDNRSLSKRNVKKRKSTGPSRIFYRPRPEDVPLERWLNSSIGRTRDELNKINEMAQHVPCKFGQSSVCSKYGTVYAIVLNDEWNDLPKRNDMLQDWFVGVGTRRKQLARMVGACTKPIPIFHAHKKEHKTQEIFYVGHYRVQSIQEFNHTVVVKGTERDIKLTFAFDRFDRRLDAVIQRGPGRSGPSNLAEEDEWV</sequence>
<feature type="compositionally biased region" description="Polar residues" evidence="1">
    <location>
        <begin position="465"/>
        <end position="475"/>
    </location>
</feature>
<feature type="compositionally biased region" description="Basic residues" evidence="1">
    <location>
        <begin position="477"/>
        <end position="487"/>
    </location>
</feature>
<protein>
    <submittedName>
        <fullName evidence="2">Uncharacterized protein</fullName>
    </submittedName>
</protein>
<feature type="compositionally biased region" description="Polar residues" evidence="1">
    <location>
        <begin position="87"/>
        <end position="101"/>
    </location>
</feature>
<evidence type="ECO:0000313" key="2">
    <source>
        <dbReference type="EMBL" id="VEU39602.1"/>
    </source>
</evidence>
<evidence type="ECO:0000313" key="3">
    <source>
        <dbReference type="Proteomes" id="UP000291116"/>
    </source>
</evidence>
<reference evidence="2 3" key="1">
    <citation type="submission" date="2019-01" db="EMBL/GenBank/DDBJ databases">
        <authorList>
            <person name="Ferrante I. M."/>
        </authorList>
    </citation>
    <scope>NUCLEOTIDE SEQUENCE [LARGE SCALE GENOMIC DNA]</scope>
    <source>
        <strain evidence="2 3">B856</strain>
    </source>
</reference>
<gene>
    <name evidence="2" type="ORF">PSNMU_V1.4_AUG-EV-PASAV3_0063290</name>
</gene>
<feature type="compositionally biased region" description="Acidic residues" evidence="1">
    <location>
        <begin position="74"/>
        <end position="84"/>
    </location>
</feature>
<dbReference type="Proteomes" id="UP000291116">
    <property type="component" value="Unassembled WGS sequence"/>
</dbReference>
<keyword evidence="3" id="KW-1185">Reference proteome</keyword>
<proteinExistence type="predicted"/>
<accession>A0A448ZC25</accession>
<evidence type="ECO:0000256" key="1">
    <source>
        <dbReference type="SAM" id="MobiDB-lite"/>
    </source>
</evidence>
<dbReference type="OrthoDB" id="10589201at2759"/>
<feature type="region of interest" description="Disordered" evidence="1">
    <location>
        <begin position="465"/>
        <end position="494"/>
    </location>
</feature>
<feature type="region of interest" description="Disordered" evidence="1">
    <location>
        <begin position="57"/>
        <end position="287"/>
    </location>
</feature>
<dbReference type="EMBL" id="CAACVS010000226">
    <property type="protein sequence ID" value="VEU39602.1"/>
    <property type="molecule type" value="Genomic_DNA"/>
</dbReference>
<feature type="compositionally biased region" description="Basic and acidic residues" evidence="1">
    <location>
        <begin position="168"/>
        <end position="184"/>
    </location>
</feature>
<feature type="compositionally biased region" description="Polar residues" evidence="1">
    <location>
        <begin position="219"/>
        <end position="257"/>
    </location>
</feature>
<dbReference type="AlphaFoldDB" id="A0A448ZC25"/>
<name>A0A448ZC25_9STRA</name>